<proteinExistence type="predicted"/>
<reference evidence="2 3" key="1">
    <citation type="submission" date="2019-03" db="EMBL/GenBank/DDBJ databases">
        <title>An improved genome assembly of the fluke Schistosoma japonicum.</title>
        <authorList>
            <person name="Hu W."/>
            <person name="Luo F."/>
            <person name="Yin M."/>
            <person name="Mo X."/>
            <person name="Sun C."/>
            <person name="Wu Q."/>
            <person name="Zhu B."/>
            <person name="Xiang M."/>
            <person name="Wang J."/>
            <person name="Wang Y."/>
            <person name="Zhang T."/>
            <person name="Xu B."/>
            <person name="Zheng H."/>
            <person name="Feng Z."/>
        </authorList>
    </citation>
    <scope>NUCLEOTIDE SEQUENCE [LARGE SCALE GENOMIC DNA]</scope>
    <source>
        <strain evidence="2">HuSjv2</strain>
        <tissue evidence="2">Worms</tissue>
    </source>
</reference>
<evidence type="ECO:0000313" key="3">
    <source>
        <dbReference type="Proteomes" id="UP000311919"/>
    </source>
</evidence>
<feature type="compositionally biased region" description="Basic and acidic residues" evidence="1">
    <location>
        <begin position="41"/>
        <end position="52"/>
    </location>
</feature>
<feature type="non-terminal residue" evidence="2">
    <location>
        <position position="1"/>
    </location>
</feature>
<feature type="region of interest" description="Disordered" evidence="1">
    <location>
        <begin position="41"/>
        <end position="60"/>
    </location>
</feature>
<keyword evidence="3" id="KW-1185">Reference proteome</keyword>
<evidence type="ECO:0000256" key="1">
    <source>
        <dbReference type="SAM" id="MobiDB-lite"/>
    </source>
</evidence>
<keyword evidence="2" id="KW-0648">Protein biosynthesis</keyword>
<dbReference type="Proteomes" id="UP000311919">
    <property type="component" value="Unassembled WGS sequence"/>
</dbReference>
<organism evidence="2 3">
    <name type="scientific">Schistosoma japonicum</name>
    <name type="common">Blood fluke</name>
    <dbReference type="NCBI Taxonomy" id="6182"/>
    <lineage>
        <taxon>Eukaryota</taxon>
        <taxon>Metazoa</taxon>
        <taxon>Spiralia</taxon>
        <taxon>Lophotrochozoa</taxon>
        <taxon>Platyhelminthes</taxon>
        <taxon>Trematoda</taxon>
        <taxon>Digenea</taxon>
        <taxon>Strigeidida</taxon>
        <taxon>Schistosomatoidea</taxon>
        <taxon>Schistosomatidae</taxon>
        <taxon>Schistosoma</taxon>
    </lineage>
</organism>
<name>A0A4Z2DID4_SCHJA</name>
<sequence length="79" mass="9321">RFAYDPTRRVKVKSDERKRRSRSAESLSDNIHKDFVRSCNTESDKGLRHEYPSDINPHDTMSIQEQPYASMETFKPAYI</sequence>
<dbReference type="EMBL" id="SKCS01000121">
    <property type="protein sequence ID" value="TNN16271.1"/>
    <property type="molecule type" value="Genomic_DNA"/>
</dbReference>
<dbReference type="AlphaFoldDB" id="A0A4Z2DID4"/>
<feature type="region of interest" description="Disordered" evidence="1">
    <location>
        <begin position="1"/>
        <end position="29"/>
    </location>
</feature>
<keyword evidence="2" id="KW-0396">Initiation factor</keyword>
<feature type="compositionally biased region" description="Basic and acidic residues" evidence="1">
    <location>
        <begin position="1"/>
        <end position="18"/>
    </location>
</feature>
<evidence type="ECO:0000313" key="2">
    <source>
        <dbReference type="EMBL" id="TNN16271.1"/>
    </source>
</evidence>
<dbReference type="GO" id="GO:0003743">
    <property type="term" value="F:translation initiation factor activity"/>
    <property type="evidence" value="ECO:0007669"/>
    <property type="project" value="UniProtKB-KW"/>
</dbReference>
<dbReference type="STRING" id="6182.A0A4Z2DID4"/>
<protein>
    <submittedName>
        <fullName evidence="2">Eukaryotic translation initiation factor 2</fullName>
    </submittedName>
</protein>
<comment type="caution">
    <text evidence="2">The sequence shown here is derived from an EMBL/GenBank/DDBJ whole genome shotgun (WGS) entry which is preliminary data.</text>
</comment>
<gene>
    <name evidence="2" type="ORF">EWB00_000552</name>
</gene>
<accession>A0A4Z2DID4</accession>